<evidence type="ECO:0000313" key="2">
    <source>
        <dbReference type="EMBL" id="KAF0719473.1"/>
    </source>
</evidence>
<protein>
    <submittedName>
        <fullName evidence="3">Aste57867_1009 protein</fullName>
    </submittedName>
</protein>
<dbReference type="InterPro" id="IPR036179">
    <property type="entry name" value="Ig-like_dom_sf"/>
</dbReference>
<evidence type="ECO:0000259" key="1">
    <source>
        <dbReference type="PROSITE" id="PS50835"/>
    </source>
</evidence>
<dbReference type="PROSITE" id="PS50835">
    <property type="entry name" value="IG_LIKE"/>
    <property type="match status" value="1"/>
</dbReference>
<reference evidence="2" key="2">
    <citation type="submission" date="2019-06" db="EMBL/GenBank/DDBJ databases">
        <title>Genomics analysis of Aphanomyces spp. identifies a new class of oomycete effector associated with host adaptation.</title>
        <authorList>
            <person name="Gaulin E."/>
        </authorList>
    </citation>
    <scope>NUCLEOTIDE SEQUENCE</scope>
    <source>
        <strain evidence="2">CBS 578.67</strain>
    </source>
</reference>
<dbReference type="Gene3D" id="2.60.40.10">
    <property type="entry name" value="Immunoglobulins"/>
    <property type="match status" value="1"/>
</dbReference>
<sequence>MWGNLLRERGGWGGLADVEMTPRTMQQQRERIQCRKAHLWTVFKSWRYSTLRKKEKRDRHRFTDQERDIKFIYEEGLLLHDLLTTTDKSILDHRLDFVMYIYNQIHALGEAYTCETSIDRQMRTVLHYAVLLEWDIDDIAWVVRLYPDAAGMKDCDGFSPLTYATLYGRRDEIILQLAVPLARAVQDKALQMFRVGNFDGSKRLFLKATDDFLAGVPHFDQHLVEDAAATLDVKAACVEIQSMWSDFIAVWGHFDPPLLVVDLPPKLRVTLGSRVLLSVQAKGEPLSYQWFCNDTSLDGCTSETLDVTGSAIPEDQGTYFCRLTNWRGSVDSTASTLLVLDDSVVVDPSTRYYRTTPLEPHETLVNVNASVGAVVDVDGVQLFVPPFSFNVMDLYDTDLASTAGVDIVLGLVPYPKTAAKTLPPLGRHEWFVSALVELSPTTIDPFLTPCICRLPHSSSTLQLAVLQLVPIDADGNVEFRELSVDQFRVADTYVDIDLMRLGTFVVVQRAVPDDDDAYVTCRERMSLFVFAPSSIPIGTSSIDLVLWLCPTRLECCKRIVDNADTRLVECSAVHVLGDASELTATCLSASLVARVRAGESTCVGTMRVALADADGRTMQGFGLAFVEMALHVDQVKSSCELLLSLLYHDCKPVLGCKLLRHVHQGIDVAWAFKGTPGQQPVYFVVEMAVFSKTFWDRYKDIWWFERGNLSVVDRMYKIVHIGPATQVFISTDVHAASIRVAACNGDTFGAYCDNILVTPDSLEDDDDDFNVKQTDTSVELHDSQARLERVIASVYTTSAFQALYGLAPVSIVAHLEAKKTYLCASHYDVMLLVLGLGNLVQTASKVYFHRRICHEFTQSLAIAKRLVPALDVAYDHATDIIHALHTALQAMTTLVQTCTAAGWFARFLVADPQVLHHAFADVLERLVTTCNGHVLFASADMQLLLLHWENRRHALGQLQLTDGDTLRQLHAWSLLLHEQHEPKRSLGYFSTVFQTDMLEELASIEPSRDMVQANNTLKKRLVHVFPAADAAVPHTAIVTVRFDGTVIDVDCLRFITVKNTKLKVRVNGNVTFERETRTAVFTPTVALEARSTFKLKLRAEAVRTWYGPLSSTLKIFFTTKPK</sequence>
<dbReference type="EMBL" id="VJMH01000068">
    <property type="protein sequence ID" value="KAF0719473.1"/>
    <property type="molecule type" value="Genomic_DNA"/>
</dbReference>
<accession>A0A485K4F2</accession>
<dbReference type="SMART" id="SM00409">
    <property type="entry name" value="IG"/>
    <property type="match status" value="1"/>
</dbReference>
<evidence type="ECO:0000313" key="4">
    <source>
        <dbReference type="Proteomes" id="UP000332933"/>
    </source>
</evidence>
<evidence type="ECO:0000313" key="3">
    <source>
        <dbReference type="EMBL" id="VFT78231.1"/>
    </source>
</evidence>
<dbReference type="OrthoDB" id="77534at2759"/>
<name>A0A485K4F2_9STRA</name>
<gene>
    <name evidence="3" type="primary">Aste57867_1009</name>
    <name evidence="2" type="ORF">As57867_001008</name>
    <name evidence="3" type="ORF">ASTE57867_1009</name>
</gene>
<keyword evidence="4" id="KW-1185">Reference proteome</keyword>
<feature type="domain" description="Ig-like" evidence="1">
    <location>
        <begin position="256"/>
        <end position="338"/>
    </location>
</feature>
<organism evidence="3 4">
    <name type="scientific">Aphanomyces stellatus</name>
    <dbReference type="NCBI Taxonomy" id="120398"/>
    <lineage>
        <taxon>Eukaryota</taxon>
        <taxon>Sar</taxon>
        <taxon>Stramenopiles</taxon>
        <taxon>Oomycota</taxon>
        <taxon>Saprolegniomycetes</taxon>
        <taxon>Saprolegniales</taxon>
        <taxon>Verrucalvaceae</taxon>
        <taxon>Aphanomyces</taxon>
    </lineage>
</organism>
<dbReference type="Proteomes" id="UP000332933">
    <property type="component" value="Unassembled WGS sequence"/>
</dbReference>
<proteinExistence type="predicted"/>
<dbReference type="AlphaFoldDB" id="A0A485K4F2"/>
<dbReference type="EMBL" id="CAADRA010000068">
    <property type="protein sequence ID" value="VFT78231.1"/>
    <property type="molecule type" value="Genomic_DNA"/>
</dbReference>
<reference evidence="3 4" key="1">
    <citation type="submission" date="2019-03" db="EMBL/GenBank/DDBJ databases">
        <authorList>
            <person name="Gaulin E."/>
            <person name="Dumas B."/>
        </authorList>
    </citation>
    <scope>NUCLEOTIDE SEQUENCE [LARGE SCALE GENOMIC DNA]</scope>
    <source>
        <strain evidence="3">CBS 568.67</strain>
    </source>
</reference>
<dbReference type="SUPFAM" id="SSF48726">
    <property type="entry name" value="Immunoglobulin"/>
    <property type="match status" value="1"/>
</dbReference>
<dbReference type="InterPro" id="IPR003599">
    <property type="entry name" value="Ig_sub"/>
</dbReference>
<dbReference type="InterPro" id="IPR013783">
    <property type="entry name" value="Ig-like_fold"/>
</dbReference>
<dbReference type="InterPro" id="IPR007110">
    <property type="entry name" value="Ig-like_dom"/>
</dbReference>